<keyword evidence="2" id="KW-1185">Reference proteome</keyword>
<dbReference type="Pfam" id="PF06866">
    <property type="entry name" value="DUF1256"/>
    <property type="match status" value="1"/>
</dbReference>
<dbReference type="RefSeq" id="WP_006716368.1">
    <property type="nucleotide sequence ID" value="NZ_CP007032.1"/>
</dbReference>
<dbReference type="NCBIfam" id="TIGR02841">
    <property type="entry name" value="spore_YyaC"/>
    <property type="match status" value="1"/>
</dbReference>
<dbReference type="OrthoDB" id="9815953at2"/>
<proteinExistence type="predicted"/>
<dbReference type="EMBL" id="CP007032">
    <property type="protein sequence ID" value="AHF05928.1"/>
    <property type="molecule type" value="Genomic_DNA"/>
</dbReference>
<dbReference type="SUPFAM" id="SSF53163">
    <property type="entry name" value="HybD-like"/>
    <property type="match status" value="1"/>
</dbReference>
<sequence length="187" mass="20522">MEVKIISKDARNILTSFNTFSSFNYKDKQAFILTLKELSDRKNIVFACIGTDRATGDCLGPLIGTNLQRLGYTVCGTLEEPLHAQNLALELQKVRSIYKPDLILAIDASLGRLEDIGKISLANSPLKPGSGVQKDLPPVGDLSILGTVNVGGFLDLQILQCTRLHTVMKLTTDITHLIWQAIPTKEM</sequence>
<dbReference type="AlphaFoldDB" id="W0E8S9"/>
<dbReference type="Proteomes" id="UP000010847">
    <property type="component" value="Chromosome"/>
</dbReference>
<gene>
    <name evidence="1" type="ORF">DESME_01610</name>
</gene>
<dbReference type="InterPro" id="IPR009665">
    <property type="entry name" value="YyaC"/>
</dbReference>
<dbReference type="STRING" id="871968.DESME_01610"/>
<dbReference type="eggNOG" id="ENOG5033TU6">
    <property type="taxonomic scope" value="Bacteria"/>
</dbReference>
<protein>
    <submittedName>
        <fullName evidence="1">Sporulation protein</fullName>
    </submittedName>
</protein>
<reference evidence="1 2" key="1">
    <citation type="submission" date="2013-12" db="EMBL/GenBank/DDBJ databases">
        <authorList>
            <consortium name="DOE Joint Genome Institute"/>
            <person name="Smidt H."/>
            <person name="Huntemann M."/>
            <person name="Han J."/>
            <person name="Chen A."/>
            <person name="Kyrpides N."/>
            <person name="Mavromatis K."/>
            <person name="Markowitz V."/>
            <person name="Palaniappan K."/>
            <person name="Ivanova N."/>
            <person name="Schaumberg A."/>
            <person name="Pati A."/>
            <person name="Liolios K."/>
            <person name="Nordberg H.P."/>
            <person name="Cantor M.N."/>
            <person name="Hua S.X."/>
            <person name="Woyke T."/>
        </authorList>
    </citation>
    <scope>NUCLEOTIDE SEQUENCE [LARGE SCALE GENOMIC DNA]</scope>
    <source>
        <strain evidence="2">DSM 15288</strain>
    </source>
</reference>
<dbReference type="KEGG" id="dmt:DESME_01610"/>
<dbReference type="InterPro" id="IPR023430">
    <property type="entry name" value="Pept_HybD-like_dom_sf"/>
</dbReference>
<evidence type="ECO:0000313" key="1">
    <source>
        <dbReference type="EMBL" id="AHF05928.1"/>
    </source>
</evidence>
<name>W0E8S9_9FIRM</name>
<evidence type="ECO:0000313" key="2">
    <source>
        <dbReference type="Proteomes" id="UP000010847"/>
    </source>
</evidence>
<dbReference type="HOGENOM" id="CLU_104063_1_0_9"/>
<organism evidence="1 2">
    <name type="scientific">Desulfitobacterium metallireducens DSM 15288</name>
    <dbReference type="NCBI Taxonomy" id="871968"/>
    <lineage>
        <taxon>Bacteria</taxon>
        <taxon>Bacillati</taxon>
        <taxon>Bacillota</taxon>
        <taxon>Clostridia</taxon>
        <taxon>Eubacteriales</taxon>
        <taxon>Desulfitobacteriaceae</taxon>
        <taxon>Desulfitobacterium</taxon>
    </lineage>
</organism>
<accession>W0E8S9</accession>